<reference evidence="2 3" key="1">
    <citation type="submission" date="2024-04" db="EMBL/GenBank/DDBJ databases">
        <authorList>
            <person name="Fracassetti M."/>
        </authorList>
    </citation>
    <scope>NUCLEOTIDE SEQUENCE [LARGE SCALE GENOMIC DNA]</scope>
</reference>
<protein>
    <submittedName>
        <fullName evidence="2">Uncharacterized protein</fullName>
    </submittedName>
</protein>
<gene>
    <name evidence="2" type="ORF">LTRI10_LOCUS14065</name>
</gene>
<dbReference type="EMBL" id="OZ034815">
    <property type="protein sequence ID" value="CAL1372035.1"/>
    <property type="molecule type" value="Genomic_DNA"/>
</dbReference>
<name>A0AAV2DDS7_9ROSI</name>
<feature type="compositionally biased region" description="Basic and acidic residues" evidence="1">
    <location>
        <begin position="35"/>
        <end position="57"/>
    </location>
</feature>
<evidence type="ECO:0000256" key="1">
    <source>
        <dbReference type="SAM" id="MobiDB-lite"/>
    </source>
</evidence>
<proteinExistence type="predicted"/>
<evidence type="ECO:0000313" key="3">
    <source>
        <dbReference type="Proteomes" id="UP001497516"/>
    </source>
</evidence>
<feature type="compositionally biased region" description="Polar residues" evidence="1">
    <location>
        <begin position="1"/>
        <end position="19"/>
    </location>
</feature>
<accession>A0AAV2DDS7</accession>
<sequence length="119" mass="12503">MSQTDSGAANTNIEKSGSVETDVIKVLEGHLSPDPLRDRELRASHPRKEAPTKEKSNPPKSAPAESDAPVGKGLSGAPATTPAPVAATPPPTSTDQSKFPLSLYPLNFYICLDQLLGAR</sequence>
<organism evidence="2 3">
    <name type="scientific">Linum trigynum</name>
    <dbReference type="NCBI Taxonomy" id="586398"/>
    <lineage>
        <taxon>Eukaryota</taxon>
        <taxon>Viridiplantae</taxon>
        <taxon>Streptophyta</taxon>
        <taxon>Embryophyta</taxon>
        <taxon>Tracheophyta</taxon>
        <taxon>Spermatophyta</taxon>
        <taxon>Magnoliopsida</taxon>
        <taxon>eudicotyledons</taxon>
        <taxon>Gunneridae</taxon>
        <taxon>Pentapetalae</taxon>
        <taxon>rosids</taxon>
        <taxon>fabids</taxon>
        <taxon>Malpighiales</taxon>
        <taxon>Linaceae</taxon>
        <taxon>Linum</taxon>
    </lineage>
</organism>
<feature type="region of interest" description="Disordered" evidence="1">
    <location>
        <begin position="1"/>
        <end position="98"/>
    </location>
</feature>
<dbReference type="AlphaFoldDB" id="A0AAV2DDS7"/>
<keyword evidence="3" id="KW-1185">Reference proteome</keyword>
<dbReference type="Proteomes" id="UP001497516">
    <property type="component" value="Chromosome 2"/>
</dbReference>
<evidence type="ECO:0000313" key="2">
    <source>
        <dbReference type="EMBL" id="CAL1372035.1"/>
    </source>
</evidence>
<feature type="compositionally biased region" description="Low complexity" evidence="1">
    <location>
        <begin position="77"/>
        <end position="86"/>
    </location>
</feature>